<evidence type="ECO:0000313" key="2">
    <source>
        <dbReference type="EMBL" id="SAK53112.1"/>
    </source>
</evidence>
<dbReference type="AlphaFoldDB" id="A0A158A5L1"/>
<feature type="compositionally biased region" description="Gly residues" evidence="1">
    <location>
        <begin position="93"/>
        <end position="110"/>
    </location>
</feature>
<sequence>MSIHRHEHARSPRRPWGALANALVASLIATFSTYGVAQITNDGGSGRNEGRQSDSTSRAEPSGATLHESHKPQSKDAAKGRAATAGKGHKPDGSGGFGDGLYGTGAGSNK</sequence>
<gene>
    <name evidence="2" type="ORF">AWB80_01836</name>
</gene>
<accession>A0A158A5L1</accession>
<name>A0A158A5L1_9BURK</name>
<keyword evidence="3" id="KW-1185">Reference proteome</keyword>
<protein>
    <recommendedName>
        <fullName evidence="4">Beta-xylosidase</fullName>
    </recommendedName>
</protein>
<dbReference type="EMBL" id="FCOE02000005">
    <property type="protein sequence ID" value="SAK53112.1"/>
    <property type="molecule type" value="Genomic_DNA"/>
</dbReference>
<organism evidence="2 3">
    <name type="scientific">Caballeronia pedi</name>
    <dbReference type="NCBI Taxonomy" id="1777141"/>
    <lineage>
        <taxon>Bacteria</taxon>
        <taxon>Pseudomonadati</taxon>
        <taxon>Pseudomonadota</taxon>
        <taxon>Betaproteobacteria</taxon>
        <taxon>Burkholderiales</taxon>
        <taxon>Burkholderiaceae</taxon>
        <taxon>Caballeronia</taxon>
    </lineage>
</organism>
<comment type="caution">
    <text evidence="2">The sequence shown here is derived from an EMBL/GenBank/DDBJ whole genome shotgun (WGS) entry which is preliminary data.</text>
</comment>
<reference evidence="2" key="1">
    <citation type="submission" date="2016-01" db="EMBL/GenBank/DDBJ databases">
        <authorList>
            <person name="Peeters C."/>
        </authorList>
    </citation>
    <scope>NUCLEOTIDE SEQUENCE [LARGE SCALE GENOMIC DNA]</scope>
    <source>
        <strain evidence="2">LMG 29323</strain>
    </source>
</reference>
<proteinExistence type="predicted"/>
<feature type="compositionally biased region" description="Basic and acidic residues" evidence="1">
    <location>
        <begin position="67"/>
        <end position="79"/>
    </location>
</feature>
<evidence type="ECO:0000256" key="1">
    <source>
        <dbReference type="SAM" id="MobiDB-lite"/>
    </source>
</evidence>
<dbReference type="OrthoDB" id="9032491at2"/>
<evidence type="ECO:0000313" key="3">
    <source>
        <dbReference type="Proteomes" id="UP000054911"/>
    </source>
</evidence>
<feature type="region of interest" description="Disordered" evidence="1">
    <location>
        <begin position="38"/>
        <end position="110"/>
    </location>
</feature>
<dbReference type="Proteomes" id="UP000054911">
    <property type="component" value="Unassembled WGS sequence"/>
</dbReference>
<dbReference type="RefSeq" id="WP_061174368.1">
    <property type="nucleotide sequence ID" value="NZ_FCOE02000005.1"/>
</dbReference>
<evidence type="ECO:0008006" key="4">
    <source>
        <dbReference type="Google" id="ProtNLM"/>
    </source>
</evidence>